<dbReference type="CDD" id="cd16403">
    <property type="entry name" value="ParB_N_like_MT"/>
    <property type="match status" value="1"/>
</dbReference>
<dbReference type="GO" id="GO:0003677">
    <property type="term" value="F:DNA binding"/>
    <property type="evidence" value="ECO:0007669"/>
    <property type="project" value="InterPro"/>
</dbReference>
<evidence type="ECO:0000256" key="4">
    <source>
        <dbReference type="ARBA" id="ARBA00047942"/>
    </source>
</evidence>
<dbReference type="HOGENOM" id="CLU_024927_0_0_5"/>
<dbReference type="InterPro" id="IPR001091">
    <property type="entry name" value="RM_Methyltransferase"/>
</dbReference>
<evidence type="ECO:0000313" key="8">
    <source>
        <dbReference type="Proteomes" id="UP000005307"/>
    </source>
</evidence>
<reference evidence="7 8" key="1">
    <citation type="journal article" date="2013" name="PLoS ONE">
        <title>Poles Apart: Arctic and Antarctic Octadecabacter strains Share High Genome Plasticity and a New Type of Xanthorhodopsin.</title>
        <authorList>
            <person name="Vollmers J."/>
            <person name="Voget S."/>
            <person name="Dietrich S."/>
            <person name="Gollnow K."/>
            <person name="Smits M."/>
            <person name="Meyer K."/>
            <person name="Brinkhoff T."/>
            <person name="Simon M."/>
            <person name="Daniel R."/>
        </authorList>
    </citation>
    <scope>NUCLEOTIDE SEQUENCE [LARGE SCALE GENOMIC DNA]</scope>
    <source>
        <strain evidence="7 8">307</strain>
    </source>
</reference>
<dbReference type="AlphaFoldDB" id="M9R420"/>
<dbReference type="OrthoDB" id="7806498at2"/>
<dbReference type="EC" id="2.1.1.-" evidence="5"/>
<dbReference type="STRING" id="391626.OAN307_c07680"/>
<keyword evidence="3 7" id="KW-0808">Transferase</keyword>
<evidence type="ECO:0000313" key="7">
    <source>
        <dbReference type="EMBL" id="AGI66493.1"/>
    </source>
</evidence>
<dbReference type="InterPro" id="IPR002052">
    <property type="entry name" value="DNA_methylase_N6_adenine_CS"/>
</dbReference>
<dbReference type="PROSITE" id="PS00092">
    <property type="entry name" value="N6_MTASE"/>
    <property type="match status" value="1"/>
</dbReference>
<feature type="domain" description="ParB-like N-terminal" evidence="6">
    <location>
        <begin position="7"/>
        <end position="93"/>
    </location>
</feature>
<dbReference type="KEGG" id="oat:OAN307_c07680"/>
<dbReference type="eggNOG" id="COG1475">
    <property type="taxonomic scope" value="Bacteria"/>
</dbReference>
<protein>
    <recommendedName>
        <fullName evidence="5">Methyltransferase</fullName>
        <ecNumber evidence="5">2.1.1.-</ecNumber>
    </recommendedName>
</protein>
<dbReference type="GO" id="GO:0008170">
    <property type="term" value="F:N-methyltransferase activity"/>
    <property type="evidence" value="ECO:0007669"/>
    <property type="project" value="InterPro"/>
</dbReference>
<dbReference type="PANTHER" id="PTHR33375">
    <property type="entry name" value="CHROMOSOME-PARTITIONING PROTEIN PARB-RELATED"/>
    <property type="match status" value="1"/>
</dbReference>
<comment type="similarity">
    <text evidence="1 5">Belongs to the N(4)/N(6)-methyltransferase family.</text>
</comment>
<dbReference type="Gene3D" id="3.90.1530.10">
    <property type="entry name" value="Conserved hypothetical protein from pyrococcus furiosus pfu- 392566-001, ParB domain"/>
    <property type="match status" value="1"/>
</dbReference>
<dbReference type="EMBL" id="CP003740">
    <property type="protein sequence ID" value="AGI66493.1"/>
    <property type="molecule type" value="Genomic_DNA"/>
</dbReference>
<dbReference type="PRINTS" id="PR00508">
    <property type="entry name" value="S21N4MTFRASE"/>
</dbReference>
<gene>
    <name evidence="7" type="ORF">OAN307_c07680</name>
</gene>
<organism evidence="7 8">
    <name type="scientific">Octadecabacter antarcticus 307</name>
    <dbReference type="NCBI Taxonomy" id="391626"/>
    <lineage>
        <taxon>Bacteria</taxon>
        <taxon>Pseudomonadati</taxon>
        <taxon>Pseudomonadota</taxon>
        <taxon>Alphaproteobacteria</taxon>
        <taxon>Rhodobacterales</taxon>
        <taxon>Roseobacteraceae</taxon>
        <taxon>Octadecabacter</taxon>
    </lineage>
</organism>
<dbReference type="RefSeq" id="WP_015498540.1">
    <property type="nucleotide sequence ID" value="NC_020911.1"/>
</dbReference>
<dbReference type="GO" id="GO:0005694">
    <property type="term" value="C:chromosome"/>
    <property type="evidence" value="ECO:0007669"/>
    <property type="project" value="TreeGrafter"/>
</dbReference>
<dbReference type="SMART" id="SM00470">
    <property type="entry name" value="ParB"/>
    <property type="match status" value="1"/>
</dbReference>
<dbReference type="Gene3D" id="3.40.50.150">
    <property type="entry name" value="Vaccinia Virus protein VP39"/>
    <property type="match status" value="1"/>
</dbReference>
<dbReference type="GO" id="GO:0032259">
    <property type="term" value="P:methylation"/>
    <property type="evidence" value="ECO:0007669"/>
    <property type="project" value="UniProtKB-KW"/>
</dbReference>
<dbReference type="GO" id="GO:0007059">
    <property type="term" value="P:chromosome segregation"/>
    <property type="evidence" value="ECO:0007669"/>
    <property type="project" value="TreeGrafter"/>
</dbReference>
<dbReference type="eggNOG" id="COG0863">
    <property type="taxonomic scope" value="Bacteria"/>
</dbReference>
<sequence>MEKLTISYRPISEVAVNPRNARTHDKRQLKQIKDSIEAFGFTNPLLVDEAGVLIAGHGRLSAAKALGFETVPIIVLEHLTETQKRALMLADNKIALNASWDMDLLANELADLSSMDLEFDMELTGFEVADVDIIIGDAQVRGAEEIETAPVPNEGMPVVTRSGDLWLLGKHRIFCGDARIADDFAALVADSKAAMVFTDPPYNVPIAGHVSGKGKACHREFHEASGEMTRSDFTTFLDEVLTNTSQRCRDGAISFICMDWRHMGELLEAGQRAFDAYLNLCVWAKTNGGMGSLYRSQHELVFVFRKGKAQHRNNVQLGRFGRNRTNVWTYAGVNTFREGRMEELSAHPTAKPVAMVKDAILDVTKRGEVVLDPFLGGGATLMAAEQSGRVAYGMDIDAAYIDVALRRWRKETGQEPLRASDDRTFVSIEAEQDLEAGA</sequence>
<dbReference type="InterPro" id="IPR029063">
    <property type="entry name" value="SAM-dependent_MTases_sf"/>
</dbReference>
<evidence type="ECO:0000259" key="6">
    <source>
        <dbReference type="SMART" id="SM00470"/>
    </source>
</evidence>
<dbReference type="SUPFAM" id="SSF53335">
    <property type="entry name" value="S-adenosyl-L-methionine-dependent methyltransferases"/>
    <property type="match status" value="1"/>
</dbReference>
<evidence type="ECO:0000256" key="5">
    <source>
        <dbReference type="RuleBase" id="RU362026"/>
    </source>
</evidence>
<dbReference type="InterPro" id="IPR036086">
    <property type="entry name" value="ParB/Sulfiredoxin_sf"/>
</dbReference>
<evidence type="ECO:0000256" key="1">
    <source>
        <dbReference type="ARBA" id="ARBA00006594"/>
    </source>
</evidence>
<keyword evidence="2 7" id="KW-0489">Methyltransferase</keyword>
<dbReference type="InterPro" id="IPR050336">
    <property type="entry name" value="Chromosome_partition/occlusion"/>
</dbReference>
<dbReference type="PANTHER" id="PTHR33375:SF1">
    <property type="entry name" value="CHROMOSOME-PARTITIONING PROTEIN PARB-RELATED"/>
    <property type="match status" value="1"/>
</dbReference>
<dbReference type="Proteomes" id="UP000005307">
    <property type="component" value="Chromosome"/>
</dbReference>
<proteinExistence type="inferred from homology"/>
<dbReference type="GO" id="GO:0009007">
    <property type="term" value="F:site-specific DNA-methyltransferase (adenine-specific) activity"/>
    <property type="evidence" value="ECO:0007669"/>
    <property type="project" value="UniProtKB-EC"/>
</dbReference>
<evidence type="ECO:0000256" key="3">
    <source>
        <dbReference type="ARBA" id="ARBA00022679"/>
    </source>
</evidence>
<comment type="catalytic activity">
    <reaction evidence="4">
        <text>a 2'-deoxyadenosine in DNA + S-adenosyl-L-methionine = an N(6)-methyl-2'-deoxyadenosine in DNA + S-adenosyl-L-homocysteine + H(+)</text>
        <dbReference type="Rhea" id="RHEA:15197"/>
        <dbReference type="Rhea" id="RHEA-COMP:12418"/>
        <dbReference type="Rhea" id="RHEA-COMP:12419"/>
        <dbReference type="ChEBI" id="CHEBI:15378"/>
        <dbReference type="ChEBI" id="CHEBI:57856"/>
        <dbReference type="ChEBI" id="CHEBI:59789"/>
        <dbReference type="ChEBI" id="CHEBI:90615"/>
        <dbReference type="ChEBI" id="CHEBI:90616"/>
        <dbReference type="EC" id="2.1.1.72"/>
    </reaction>
</comment>
<dbReference type="InterPro" id="IPR002941">
    <property type="entry name" value="DNA_methylase_N4/N6"/>
</dbReference>
<dbReference type="GO" id="GO:0045881">
    <property type="term" value="P:positive regulation of sporulation resulting in formation of a cellular spore"/>
    <property type="evidence" value="ECO:0007669"/>
    <property type="project" value="TreeGrafter"/>
</dbReference>
<keyword evidence="8" id="KW-1185">Reference proteome</keyword>
<name>M9R420_9RHOB</name>
<dbReference type="Pfam" id="PF02195">
    <property type="entry name" value="ParB_N"/>
    <property type="match status" value="1"/>
</dbReference>
<evidence type="ECO:0000256" key="2">
    <source>
        <dbReference type="ARBA" id="ARBA00022603"/>
    </source>
</evidence>
<dbReference type="Pfam" id="PF01555">
    <property type="entry name" value="N6_N4_Mtase"/>
    <property type="match status" value="1"/>
</dbReference>
<dbReference type="REBASE" id="81043">
    <property type="entry name" value="M.Oan307ORF7680P"/>
</dbReference>
<dbReference type="PIRSF" id="PIRSF036758">
    <property type="entry name" value="Aden_M_ParB"/>
    <property type="match status" value="1"/>
</dbReference>
<dbReference type="SUPFAM" id="SSF110849">
    <property type="entry name" value="ParB/Sulfiredoxin"/>
    <property type="match status" value="1"/>
</dbReference>
<dbReference type="InterPro" id="IPR015840">
    <property type="entry name" value="DNA_MeTrfase_ParB"/>
</dbReference>
<accession>M9R420</accession>
<dbReference type="InterPro" id="IPR003115">
    <property type="entry name" value="ParB_N"/>
</dbReference>